<evidence type="ECO:0000313" key="12">
    <source>
        <dbReference type="Proteomes" id="UP000284379"/>
    </source>
</evidence>
<comment type="similarity">
    <text evidence="9">Belongs to the MntA antitoxin family.</text>
</comment>
<evidence type="ECO:0000256" key="4">
    <source>
        <dbReference type="ARBA" id="ARBA00022695"/>
    </source>
</evidence>
<dbReference type="Gene3D" id="3.30.460.10">
    <property type="entry name" value="Beta Polymerase, domain 2"/>
    <property type="match status" value="1"/>
</dbReference>
<dbReference type="CDD" id="cd05403">
    <property type="entry name" value="NT_KNTase_like"/>
    <property type="match status" value="1"/>
</dbReference>
<reference evidence="11 12" key="1">
    <citation type="submission" date="2018-08" db="EMBL/GenBank/DDBJ databases">
        <title>A genome reference for cultivated species of the human gut microbiota.</title>
        <authorList>
            <person name="Zou Y."/>
            <person name="Xue W."/>
            <person name="Luo G."/>
        </authorList>
    </citation>
    <scope>NUCLEOTIDE SEQUENCE [LARGE SCALE GENOMIC DNA]</scope>
    <source>
        <strain evidence="11 12">AM40-30BH</strain>
    </source>
</reference>
<evidence type="ECO:0000256" key="3">
    <source>
        <dbReference type="ARBA" id="ARBA00022679"/>
    </source>
</evidence>
<dbReference type="GO" id="GO:0046872">
    <property type="term" value="F:metal ion binding"/>
    <property type="evidence" value="ECO:0007669"/>
    <property type="project" value="UniProtKB-KW"/>
</dbReference>
<dbReference type="InterPro" id="IPR002934">
    <property type="entry name" value="Polymerase_NTP_transf_dom"/>
</dbReference>
<protein>
    <submittedName>
        <fullName evidence="11">Nucleotidyltransferase</fullName>
    </submittedName>
</protein>
<dbReference type="PANTHER" id="PTHR33571">
    <property type="entry name" value="SSL8005 PROTEIN"/>
    <property type="match status" value="1"/>
</dbReference>
<dbReference type="InterPro" id="IPR052038">
    <property type="entry name" value="Type-VII_TA_antitoxin"/>
</dbReference>
<feature type="domain" description="Polymerase nucleotidyl transferase" evidence="10">
    <location>
        <begin position="12"/>
        <end position="97"/>
    </location>
</feature>
<evidence type="ECO:0000259" key="10">
    <source>
        <dbReference type="Pfam" id="PF01909"/>
    </source>
</evidence>
<keyword evidence="5" id="KW-0479">Metal-binding</keyword>
<comment type="caution">
    <text evidence="11">The sequence shown here is derived from an EMBL/GenBank/DDBJ whole genome shotgun (WGS) entry which is preliminary data.</text>
</comment>
<dbReference type="GO" id="GO:0016779">
    <property type="term" value="F:nucleotidyltransferase activity"/>
    <property type="evidence" value="ECO:0007669"/>
    <property type="project" value="UniProtKB-KW"/>
</dbReference>
<dbReference type="InterPro" id="IPR043519">
    <property type="entry name" value="NT_sf"/>
</dbReference>
<dbReference type="SUPFAM" id="SSF81301">
    <property type="entry name" value="Nucleotidyltransferase"/>
    <property type="match status" value="1"/>
</dbReference>
<proteinExistence type="inferred from homology"/>
<evidence type="ECO:0000256" key="7">
    <source>
        <dbReference type="ARBA" id="ARBA00022840"/>
    </source>
</evidence>
<dbReference type="EMBL" id="QSGO01000002">
    <property type="protein sequence ID" value="RHB37604.1"/>
    <property type="molecule type" value="Genomic_DNA"/>
</dbReference>
<evidence type="ECO:0000256" key="1">
    <source>
        <dbReference type="ARBA" id="ARBA00001946"/>
    </source>
</evidence>
<name>A0A413VVS0_9BACE</name>
<comment type="cofactor">
    <cofactor evidence="1">
        <name>Mg(2+)</name>
        <dbReference type="ChEBI" id="CHEBI:18420"/>
    </cofactor>
</comment>
<dbReference type="PANTHER" id="PTHR33571:SF14">
    <property type="entry name" value="PROTEIN ADENYLYLTRANSFERASE MJ0435-RELATED"/>
    <property type="match status" value="1"/>
</dbReference>
<gene>
    <name evidence="11" type="ORF">DW888_03250</name>
</gene>
<evidence type="ECO:0000256" key="6">
    <source>
        <dbReference type="ARBA" id="ARBA00022741"/>
    </source>
</evidence>
<evidence type="ECO:0000256" key="2">
    <source>
        <dbReference type="ARBA" id="ARBA00022649"/>
    </source>
</evidence>
<dbReference type="GO" id="GO:0005524">
    <property type="term" value="F:ATP binding"/>
    <property type="evidence" value="ECO:0007669"/>
    <property type="project" value="UniProtKB-KW"/>
</dbReference>
<keyword evidence="3 11" id="KW-0808">Transferase</keyword>
<keyword evidence="7" id="KW-0067">ATP-binding</keyword>
<evidence type="ECO:0000313" key="11">
    <source>
        <dbReference type="EMBL" id="RHB37604.1"/>
    </source>
</evidence>
<dbReference type="Pfam" id="PF01909">
    <property type="entry name" value="NTP_transf_2"/>
    <property type="match status" value="1"/>
</dbReference>
<evidence type="ECO:0000256" key="9">
    <source>
        <dbReference type="ARBA" id="ARBA00038276"/>
    </source>
</evidence>
<keyword evidence="2" id="KW-1277">Toxin-antitoxin system</keyword>
<keyword evidence="6" id="KW-0547">Nucleotide-binding</keyword>
<evidence type="ECO:0000256" key="8">
    <source>
        <dbReference type="ARBA" id="ARBA00022842"/>
    </source>
</evidence>
<sequence>MMKTKNEYIADVRQFKERFASKYGIRSIGIFGSVARGEHRLDSDLDVFVELEEADPFTMFDIRETLESLCGCKVDLLRLRKGLRDLLLKRIEQDGIYI</sequence>
<keyword evidence="4" id="KW-0548">Nucleotidyltransferase</keyword>
<dbReference type="Proteomes" id="UP000284379">
    <property type="component" value="Unassembled WGS sequence"/>
</dbReference>
<accession>A0A413VVS0</accession>
<dbReference type="AlphaFoldDB" id="A0A413VVS0"/>
<evidence type="ECO:0000256" key="5">
    <source>
        <dbReference type="ARBA" id="ARBA00022723"/>
    </source>
</evidence>
<keyword evidence="8" id="KW-0460">Magnesium</keyword>
<organism evidence="11 12">
    <name type="scientific">Bacteroides nordii</name>
    <dbReference type="NCBI Taxonomy" id="291645"/>
    <lineage>
        <taxon>Bacteria</taxon>
        <taxon>Pseudomonadati</taxon>
        <taxon>Bacteroidota</taxon>
        <taxon>Bacteroidia</taxon>
        <taxon>Bacteroidales</taxon>
        <taxon>Bacteroidaceae</taxon>
        <taxon>Bacteroides</taxon>
    </lineage>
</organism>